<reference evidence="2 3" key="3">
    <citation type="journal article" date="2011" name="Nat. Chem. Biol.">
        <title>Reveromycin A biosynthesis uses RevG and RevJ for stereospecific spiroacetal formation.</title>
        <authorList>
            <person name="Takahashi S."/>
            <person name="Toyoda A."/>
            <person name="Sekiyama Y."/>
            <person name="Takagi H."/>
            <person name="Nogawa T."/>
            <person name="Uramoto M."/>
            <person name="Suzuki R."/>
            <person name="Koshino H."/>
            <person name="Kumano T."/>
            <person name="Panthee S."/>
            <person name="Dairi T."/>
            <person name="Ishikawa J."/>
            <person name="Ikeda H."/>
            <person name="Sakaki Y."/>
            <person name="Osada H."/>
        </authorList>
    </citation>
    <scope>NUCLEOTIDE SEQUENCE [LARGE SCALE GENOMIC DNA]</scope>
    <source>
        <strain evidence="2 3">SN-593</strain>
    </source>
</reference>
<dbReference type="EMBL" id="AP018365">
    <property type="protein sequence ID" value="BBA95938.1"/>
    <property type="molecule type" value="Genomic_DNA"/>
</dbReference>
<feature type="region of interest" description="Disordered" evidence="1">
    <location>
        <begin position="1"/>
        <end position="38"/>
    </location>
</feature>
<dbReference type="KEGG" id="arev:RVR_1016"/>
<sequence length="142" mass="14725">MLAPAPAPAADEAEDDGTDPAADFDDTEDPYDEEGDDFADVVRLACPDCGRPIAVVGDDSVLPSHAVCPNPWQPFGLTVCAGSGRAVADAGAVEPLVLAPVREQPTAPLPLDWRTQPFSHVGGPGSRPVRVPVQRAPHTLAA</sequence>
<dbReference type="Proteomes" id="UP000595703">
    <property type="component" value="Chromosome"/>
</dbReference>
<evidence type="ECO:0000256" key="1">
    <source>
        <dbReference type="SAM" id="MobiDB-lite"/>
    </source>
</evidence>
<keyword evidence="3" id="KW-1185">Reference proteome</keyword>
<feature type="compositionally biased region" description="Low complexity" evidence="1">
    <location>
        <begin position="1"/>
        <end position="10"/>
    </location>
</feature>
<organism evidence="2 3">
    <name type="scientific">Actinacidiphila reveromycinica</name>
    <dbReference type="NCBI Taxonomy" id="659352"/>
    <lineage>
        <taxon>Bacteria</taxon>
        <taxon>Bacillati</taxon>
        <taxon>Actinomycetota</taxon>
        <taxon>Actinomycetes</taxon>
        <taxon>Kitasatosporales</taxon>
        <taxon>Streptomycetaceae</taxon>
        <taxon>Actinacidiphila</taxon>
    </lineage>
</organism>
<feature type="compositionally biased region" description="Acidic residues" evidence="1">
    <location>
        <begin position="11"/>
        <end position="38"/>
    </location>
</feature>
<reference evidence="2 3" key="4">
    <citation type="journal article" date="2020" name="Sci. Rep.">
        <title>beta-carboline chemical signals induce reveromycin production through a LuxR family regulator in Streptomyces sp. SN-593.</title>
        <authorList>
            <person name="Panthee S."/>
            <person name="Kito N."/>
            <person name="Hayashi T."/>
            <person name="Shimizu T."/>
            <person name="Ishikawa J."/>
            <person name="Hamamoto H."/>
            <person name="Osada H."/>
            <person name="Takahashi S."/>
        </authorList>
    </citation>
    <scope>NUCLEOTIDE SEQUENCE [LARGE SCALE GENOMIC DNA]</scope>
    <source>
        <strain evidence="2 3">SN-593</strain>
    </source>
</reference>
<gene>
    <name evidence="2" type="ORF">RVR_1016</name>
</gene>
<evidence type="ECO:0000313" key="3">
    <source>
        <dbReference type="Proteomes" id="UP000595703"/>
    </source>
</evidence>
<evidence type="ECO:0000313" key="2">
    <source>
        <dbReference type="EMBL" id="BBA95938.1"/>
    </source>
</evidence>
<accession>A0A7U3VLW1</accession>
<dbReference type="AlphaFoldDB" id="A0A7U3VLW1"/>
<protein>
    <submittedName>
        <fullName evidence="2">Uncharacterized protein</fullName>
    </submittedName>
</protein>
<feature type="region of interest" description="Disordered" evidence="1">
    <location>
        <begin position="108"/>
        <end position="142"/>
    </location>
</feature>
<reference evidence="2 3" key="1">
    <citation type="journal article" date="2010" name="J. Bacteriol.">
        <title>Biochemical characterization of a novel indole prenyltransferase from Streptomyces sp. SN-593.</title>
        <authorList>
            <person name="Takahashi S."/>
            <person name="Takagi H."/>
            <person name="Toyoda A."/>
            <person name="Uramoto M."/>
            <person name="Nogawa T."/>
            <person name="Ueki M."/>
            <person name="Sakaki Y."/>
            <person name="Osada H."/>
        </authorList>
    </citation>
    <scope>NUCLEOTIDE SEQUENCE [LARGE SCALE GENOMIC DNA]</scope>
    <source>
        <strain evidence="2 3">SN-593</strain>
    </source>
</reference>
<proteinExistence type="predicted"/>
<name>A0A7U3VLW1_9ACTN</name>
<reference evidence="2 3" key="2">
    <citation type="journal article" date="2011" name="J. Antibiot.">
        <title>Furaquinocins I and J: novel polyketide isoprenoid hybrid compounds from Streptomyces reveromyceticus SN-593.</title>
        <authorList>
            <person name="Panthee S."/>
            <person name="Takahashi S."/>
            <person name="Takagi H."/>
            <person name="Nogawa T."/>
            <person name="Oowada E."/>
            <person name="Uramoto M."/>
            <person name="Osada H."/>
        </authorList>
    </citation>
    <scope>NUCLEOTIDE SEQUENCE [LARGE SCALE GENOMIC DNA]</scope>
    <source>
        <strain evidence="2 3">SN-593</strain>
    </source>
</reference>